<feature type="region of interest" description="Disordered" evidence="1">
    <location>
        <begin position="1"/>
        <end position="29"/>
    </location>
</feature>
<accession>A0A0V1DU89</accession>
<feature type="compositionally biased region" description="Basic and acidic residues" evidence="1">
    <location>
        <begin position="1"/>
        <end position="11"/>
    </location>
</feature>
<sequence>MSRSIRHSEKALRHRSSCPVGKTPTDVGFPSDVSLLLPTVIQRVNVTRVTSATAVESAPRHRRSALHRQTPHPQL</sequence>
<dbReference type="AlphaFoldDB" id="A0A0V1DU89"/>
<feature type="compositionally biased region" description="Basic residues" evidence="1">
    <location>
        <begin position="60"/>
        <end position="75"/>
    </location>
</feature>
<reference evidence="2" key="1">
    <citation type="submission" date="2015-01" db="EMBL/GenBank/DDBJ databases">
        <title>Evolution of Trichinella species and genotypes.</title>
        <authorList>
            <person name="Korhonen P.K."/>
            <person name="Edoardo P."/>
            <person name="Giuseppe L.R."/>
            <person name="Gasser R.B."/>
        </authorList>
    </citation>
    <scope>NUCLEOTIDE SEQUENCE [LARGE SCALE GENOMIC DNA]</scope>
    <source>
        <strain evidence="2">ISS13</strain>
    </source>
</reference>
<comment type="caution">
    <text evidence="2">The sequence shown here is derived from an EMBL/GenBank/DDBJ whole genome shotgun (WGS) entry which is preliminary data.</text>
</comment>
<evidence type="ECO:0000313" key="2">
    <source>
        <dbReference type="EMBL" id="KRY65151.1"/>
    </source>
</evidence>
<protein>
    <submittedName>
        <fullName evidence="2">Uncharacterized protein</fullName>
    </submittedName>
</protein>
<name>A0A0V1DU89_TRIPS</name>
<evidence type="ECO:0000256" key="1">
    <source>
        <dbReference type="SAM" id="MobiDB-lite"/>
    </source>
</evidence>
<feature type="region of interest" description="Disordered" evidence="1">
    <location>
        <begin position="51"/>
        <end position="75"/>
    </location>
</feature>
<dbReference type="EMBL" id="JYDR01000227">
    <property type="protein sequence ID" value="KRY65151.1"/>
    <property type="molecule type" value="Genomic_DNA"/>
</dbReference>
<proteinExistence type="predicted"/>
<gene>
    <name evidence="2" type="ORF">T4A_2247</name>
</gene>
<organism evidence="2">
    <name type="scientific">Trichinella pseudospiralis</name>
    <name type="common">Parasitic roundworm</name>
    <dbReference type="NCBI Taxonomy" id="6337"/>
    <lineage>
        <taxon>Eukaryota</taxon>
        <taxon>Metazoa</taxon>
        <taxon>Ecdysozoa</taxon>
        <taxon>Nematoda</taxon>
        <taxon>Enoplea</taxon>
        <taxon>Dorylaimia</taxon>
        <taxon>Trichinellida</taxon>
        <taxon>Trichinellidae</taxon>
        <taxon>Trichinella</taxon>
    </lineage>
</organism>
<dbReference type="Proteomes" id="UP000054632">
    <property type="component" value="Unassembled WGS sequence"/>
</dbReference>